<dbReference type="Gene3D" id="2.40.30.10">
    <property type="entry name" value="Translation factors"/>
    <property type="match status" value="2"/>
</dbReference>
<keyword evidence="5" id="KW-0342">GTP-binding</keyword>
<comment type="similarity">
    <text evidence="2">Belongs to the TRAFAC class translation factor GTPase superfamily. Classic translation factor GTPase family. EF-Tu/EF-1A subfamily.</text>
</comment>
<dbReference type="Pfam" id="PF22594">
    <property type="entry name" value="GTP-eEF1A_C"/>
    <property type="match status" value="1"/>
</dbReference>
<evidence type="ECO:0000256" key="2">
    <source>
        <dbReference type="ARBA" id="ARBA00007249"/>
    </source>
</evidence>
<evidence type="ECO:0000256" key="5">
    <source>
        <dbReference type="ARBA" id="ARBA00023134"/>
    </source>
</evidence>
<evidence type="ECO:0000256" key="6">
    <source>
        <dbReference type="SAM" id="MobiDB-lite"/>
    </source>
</evidence>
<protein>
    <submittedName>
        <fullName evidence="8">HBS1-like protein</fullName>
    </submittedName>
</protein>
<feature type="compositionally biased region" description="Polar residues" evidence="6">
    <location>
        <begin position="344"/>
        <end position="355"/>
    </location>
</feature>
<evidence type="ECO:0000256" key="1">
    <source>
        <dbReference type="ARBA" id="ARBA00003982"/>
    </source>
</evidence>
<evidence type="ECO:0000313" key="8">
    <source>
        <dbReference type="EMBL" id="PWZ44143.1"/>
    </source>
</evidence>
<name>A0A3L6G6B2_MAIZE</name>
<dbReference type="Proteomes" id="UP000251960">
    <property type="component" value="Chromosome 10"/>
</dbReference>
<evidence type="ECO:0000256" key="3">
    <source>
        <dbReference type="ARBA" id="ARBA00022481"/>
    </source>
</evidence>
<dbReference type="Pfam" id="PF14569">
    <property type="entry name" value="zf-UDP"/>
    <property type="match status" value="1"/>
</dbReference>
<dbReference type="SUPFAM" id="SSF52540">
    <property type="entry name" value="P-loop containing nucleoside triphosphate hydrolases"/>
    <property type="match status" value="1"/>
</dbReference>
<dbReference type="InterPro" id="IPR027934">
    <property type="entry name" value="CES_Znf_RING"/>
</dbReference>
<dbReference type="InterPro" id="IPR013083">
    <property type="entry name" value="Znf_RING/FYVE/PHD"/>
</dbReference>
<feature type="compositionally biased region" description="Polar residues" evidence="6">
    <location>
        <begin position="306"/>
        <end position="315"/>
    </location>
</feature>
<dbReference type="SUPFAM" id="SSF50447">
    <property type="entry name" value="Translation proteins"/>
    <property type="match status" value="1"/>
</dbReference>
<dbReference type="InterPro" id="IPR000795">
    <property type="entry name" value="T_Tr_GTP-bd_dom"/>
</dbReference>
<dbReference type="EMBL" id="NCVQ01000002">
    <property type="protein sequence ID" value="PWZ44143.1"/>
    <property type="molecule type" value="Genomic_DNA"/>
</dbReference>
<dbReference type="InterPro" id="IPR009000">
    <property type="entry name" value="Transl_B-barrel_sf"/>
</dbReference>
<dbReference type="SUPFAM" id="SSF57850">
    <property type="entry name" value="RING/U-box"/>
    <property type="match status" value="1"/>
</dbReference>
<dbReference type="PROSITE" id="PS51722">
    <property type="entry name" value="G_TR_2"/>
    <property type="match status" value="1"/>
</dbReference>
<dbReference type="CDD" id="cd04093">
    <property type="entry name" value="HBS1_C_III"/>
    <property type="match status" value="1"/>
</dbReference>
<dbReference type="CDD" id="cd01883">
    <property type="entry name" value="EF1_alpha"/>
    <property type="match status" value="1"/>
</dbReference>
<dbReference type="PRINTS" id="PR00315">
    <property type="entry name" value="ELONGATNFCT"/>
</dbReference>
<dbReference type="FunFam" id="2.40.30.10:FF:000060">
    <property type="entry name" value="elongation factor 1-alpha isoform X4"/>
    <property type="match status" value="1"/>
</dbReference>
<dbReference type="PANTHER" id="PTHR23115">
    <property type="entry name" value="TRANSLATION FACTOR"/>
    <property type="match status" value="1"/>
</dbReference>
<dbReference type="InterPro" id="IPR004161">
    <property type="entry name" value="EFTu-like_2"/>
</dbReference>
<dbReference type="FunFam" id="3.40.50.300:FF:001277">
    <property type="entry name" value="Elongation factor 1 alpha-like protein"/>
    <property type="match status" value="1"/>
</dbReference>
<feature type="region of interest" description="Disordered" evidence="6">
    <location>
        <begin position="303"/>
        <end position="368"/>
    </location>
</feature>
<dbReference type="CDD" id="cd16267">
    <property type="entry name" value="HBS1-like_II"/>
    <property type="match status" value="1"/>
</dbReference>
<evidence type="ECO:0000259" key="7">
    <source>
        <dbReference type="PROSITE" id="PS51722"/>
    </source>
</evidence>
<proteinExistence type="inferred from homology"/>
<dbReference type="AlphaFoldDB" id="A0A3L6G6B2"/>
<organism evidence="8">
    <name type="scientific">Zea mays</name>
    <name type="common">Maize</name>
    <dbReference type="NCBI Taxonomy" id="4577"/>
    <lineage>
        <taxon>Eukaryota</taxon>
        <taxon>Viridiplantae</taxon>
        <taxon>Streptophyta</taxon>
        <taxon>Embryophyta</taxon>
        <taxon>Tracheophyta</taxon>
        <taxon>Spermatophyta</taxon>
        <taxon>Magnoliopsida</taxon>
        <taxon>Liliopsida</taxon>
        <taxon>Poales</taxon>
        <taxon>Poaceae</taxon>
        <taxon>PACMAD clade</taxon>
        <taxon>Panicoideae</taxon>
        <taxon>Andropogonodae</taxon>
        <taxon>Andropogoneae</taxon>
        <taxon>Tripsacinae</taxon>
        <taxon>Zea</taxon>
    </lineage>
</organism>
<sequence length="883" mass="96172">MDSDAAAICGHGVGTTADGDLCTFCGFPMCRPCYEYNRKDDTQACPQCKANKRHQGRGLEYFVSLTSFLLLASYIMDLDYEDEEKELNIPVIKENAHVAVHQLKRRSMKSIKRSKRLLKEQRKKSETAVPVVCSDNYLCDANRSCELPNNLYLLVAQFFLVEVWALDTMVVNSLEKGVLFPFFFGRQNDYNKPLSWNSHFKMALGSARALKKFVGSARRVIIELTCAEEEEGKSPRASSSSSVMQTGPTTVASGFAYAKFGKTKVIVSVNHESMVYCEMCGVFRETFVKSAKDGLLKDTAVAVSSEPRTSAASKNDSAKAPVKTRAVNSDGDSMRKHASMSYDKANSTQLPSAGSSLGAEKKKKTPVLSEEVPVERIALLASDGFQSKGNQNSGASSSSQNDNVIQKLSSDVGQLNVNKNNVNVTKSCLPDEYKPEKWMLADLESRALSQLNLAIVGHVDSGKSTLSGRLLHLLGRISKKYMHKNEKESKEKGKGSFAFAWAMDESSEERERGVTMTVAVAYLETKKFRVVLLDSPGHKDFVPNMISGATQADAAILVVDASTGSFEAGMDGEGGKSVGQTKEHAQLVRSFGVEQLVVAVNKMDAVDYAKERFDFIKLQLGSFLRSCNFKDSAITWIPLSAVENQNLIKAPSDARLTSWYQGFCLLDAIDFLQLPSRDVSKPLIIPICDVIKSQSTGQLAAYGKLETGAIQIGSKVLVLPSGQEATVKAIERDSNSCTVARAGDNVAICLQGIDGKQLIPGGVLCHPGFPVPVANHLELKVLVLDITTPILVGSQVEFHIHHVKEAARVTKIVALLDKTGKPSKSAPRFLKSKQNSVIQVTLDGAVCVQEFSKSRALGRAYLRSAGRTIAVGVVNRIIGQDQN</sequence>
<dbReference type="GO" id="GO:0005525">
    <property type="term" value="F:GTP binding"/>
    <property type="evidence" value="ECO:0007669"/>
    <property type="project" value="UniProtKB-KW"/>
</dbReference>
<dbReference type="InterPro" id="IPR009001">
    <property type="entry name" value="Transl_elong_EF1A/Init_IF2_C"/>
</dbReference>
<dbReference type="GO" id="GO:0003924">
    <property type="term" value="F:GTPase activity"/>
    <property type="evidence" value="ECO:0007669"/>
    <property type="project" value="InterPro"/>
</dbReference>
<dbReference type="FunFam" id="2.40.30.10:FF:000227">
    <property type="entry name" value="Translation elongation factor EF1A/initiation factor IF2gamma family protein"/>
    <property type="match status" value="1"/>
</dbReference>
<dbReference type="Pfam" id="PF03144">
    <property type="entry name" value="GTP_EFTU_D2"/>
    <property type="match status" value="1"/>
</dbReference>
<dbReference type="ExpressionAtlas" id="A0A3L6G6B2">
    <property type="expression patterns" value="baseline and differential"/>
</dbReference>
<dbReference type="Gene3D" id="3.30.40.10">
    <property type="entry name" value="Zinc/RING finger domain, C3HC4 (zinc finger)"/>
    <property type="match status" value="1"/>
</dbReference>
<dbReference type="InterPro" id="IPR050100">
    <property type="entry name" value="TRAFAC_GTPase_members"/>
</dbReference>
<reference evidence="8" key="1">
    <citation type="journal article" date="2018" name="Nat. Genet.">
        <title>Extensive intraspecific gene order and gene structural variations between Mo17 and other maize genomes.</title>
        <authorList>
            <person name="Sun S."/>
            <person name="Zhou Y."/>
            <person name="Chen J."/>
            <person name="Shi J."/>
            <person name="Zhao H."/>
            <person name="Zhao H."/>
            <person name="Song W."/>
            <person name="Zhang M."/>
            <person name="Cui Y."/>
            <person name="Dong X."/>
            <person name="Liu H."/>
            <person name="Ma X."/>
            <person name="Jiao Y."/>
            <person name="Wang B."/>
            <person name="Wei X."/>
            <person name="Stein J.C."/>
            <person name="Glaubitz J.C."/>
            <person name="Lu F."/>
            <person name="Yu G."/>
            <person name="Liang C."/>
            <person name="Fengler K."/>
            <person name="Li B."/>
            <person name="Rafalski A."/>
            <person name="Schnable P.S."/>
            <person name="Ware D.H."/>
            <person name="Buckler E.S."/>
            <person name="Lai J."/>
        </authorList>
    </citation>
    <scope>NUCLEOTIDE SEQUENCE [LARGE SCALE GENOMIC DNA]</scope>
    <source>
        <tissue evidence="8">Seedling</tissue>
    </source>
</reference>
<dbReference type="InterPro" id="IPR027417">
    <property type="entry name" value="P-loop_NTPase"/>
</dbReference>
<feature type="domain" description="Tr-type G" evidence="7">
    <location>
        <begin position="448"/>
        <end position="683"/>
    </location>
</feature>
<gene>
    <name evidence="8" type="primary">HBS1L</name>
    <name evidence="8" type="ORF">Zm00014a_003633</name>
</gene>
<dbReference type="Pfam" id="PF00009">
    <property type="entry name" value="GTP_EFTU"/>
    <property type="match status" value="1"/>
</dbReference>
<dbReference type="SUPFAM" id="SSF50465">
    <property type="entry name" value="EF-Tu/eEF-1alpha/eIF2-gamma C-terminal domain"/>
    <property type="match status" value="1"/>
</dbReference>
<accession>A0A3L6G6B2</accession>
<comment type="function">
    <text evidence="1">This protein promotes the GTP-dependent binding of aminoacyl-tRNA to the A-site of ribosomes during protein biosynthesis.</text>
</comment>
<keyword evidence="3" id="KW-0488">Methylation</keyword>
<comment type="caution">
    <text evidence="8">The sequence shown here is derived from an EMBL/GenBank/DDBJ whole genome shotgun (WGS) entry which is preliminary data.</text>
</comment>
<keyword evidence="4" id="KW-0547">Nucleotide-binding</keyword>
<dbReference type="Gene3D" id="3.40.50.300">
    <property type="entry name" value="P-loop containing nucleotide triphosphate hydrolases"/>
    <property type="match status" value="1"/>
</dbReference>
<evidence type="ECO:0000256" key="4">
    <source>
        <dbReference type="ARBA" id="ARBA00022741"/>
    </source>
</evidence>
<dbReference type="InterPro" id="IPR054696">
    <property type="entry name" value="GTP-eEF1A_C"/>
</dbReference>